<feature type="transmembrane region" description="Helical" evidence="1">
    <location>
        <begin position="257"/>
        <end position="277"/>
    </location>
</feature>
<dbReference type="Proteomes" id="UP001589818">
    <property type="component" value="Unassembled WGS sequence"/>
</dbReference>
<feature type="transmembrane region" description="Helical" evidence="1">
    <location>
        <begin position="227"/>
        <end position="245"/>
    </location>
</feature>
<name>A0ABV6JB72_9BACL</name>
<reference evidence="2 3" key="1">
    <citation type="submission" date="2024-09" db="EMBL/GenBank/DDBJ databases">
        <authorList>
            <person name="Sun Q."/>
            <person name="Mori K."/>
        </authorList>
    </citation>
    <scope>NUCLEOTIDE SEQUENCE [LARGE SCALE GENOMIC DNA]</scope>
    <source>
        <strain evidence="2 3">CCM 4839</strain>
    </source>
</reference>
<feature type="transmembrane region" description="Helical" evidence="1">
    <location>
        <begin position="196"/>
        <end position="215"/>
    </location>
</feature>
<dbReference type="RefSeq" id="WP_373567650.1">
    <property type="nucleotide sequence ID" value="NZ_JANHOF010000045.1"/>
</dbReference>
<proteinExistence type="predicted"/>
<dbReference type="EMBL" id="JBHLVF010000030">
    <property type="protein sequence ID" value="MFC0393132.1"/>
    <property type="molecule type" value="Genomic_DNA"/>
</dbReference>
<feature type="transmembrane region" description="Helical" evidence="1">
    <location>
        <begin position="58"/>
        <end position="76"/>
    </location>
</feature>
<evidence type="ECO:0000313" key="3">
    <source>
        <dbReference type="Proteomes" id="UP001589818"/>
    </source>
</evidence>
<evidence type="ECO:0000256" key="1">
    <source>
        <dbReference type="SAM" id="Phobius"/>
    </source>
</evidence>
<feature type="transmembrane region" description="Helical" evidence="1">
    <location>
        <begin position="126"/>
        <end position="149"/>
    </location>
</feature>
<feature type="transmembrane region" description="Helical" evidence="1">
    <location>
        <begin position="88"/>
        <end position="106"/>
    </location>
</feature>
<protein>
    <recommendedName>
        <fullName evidence="4">DUF998 domain-containing protein</fullName>
    </recommendedName>
</protein>
<feature type="transmembrane region" description="Helical" evidence="1">
    <location>
        <begin position="24"/>
        <end position="46"/>
    </location>
</feature>
<feature type="transmembrane region" description="Helical" evidence="1">
    <location>
        <begin position="161"/>
        <end position="184"/>
    </location>
</feature>
<evidence type="ECO:0008006" key="4">
    <source>
        <dbReference type="Google" id="ProtNLM"/>
    </source>
</evidence>
<comment type="caution">
    <text evidence="2">The sequence shown here is derived from an EMBL/GenBank/DDBJ whole genome shotgun (WGS) entry which is preliminary data.</text>
</comment>
<keyword evidence="1" id="KW-0472">Membrane</keyword>
<sequence>MMSQNASGTNPIPTVRLFEGEKQLALTGLFGFVLAVVCAVWVMLHGGTVPPNGDVSKAISFNAALGIFLLSTAAILPLSGLGVRGKTFFRWTYIILALYSYGAETVQNFRGVNPRFVEDGTSFDKAVGSIFAFVALMLVLVYLFLAVQYFRKKTSKLRPDLVLGIRYAMIAVILSFAAGIWISVNQGRFVGVSGNIIWLHGLGFHALQAMPIVAWLSERTSPVRRTLIHLTGAAYLLGILAIAWQTFLGQSIFEWSALPLAACGCFLTALAAGGFALRQSGLFSKSARRLYAASERSG</sequence>
<keyword evidence="3" id="KW-1185">Reference proteome</keyword>
<keyword evidence="1" id="KW-0812">Transmembrane</keyword>
<keyword evidence="1" id="KW-1133">Transmembrane helix</keyword>
<evidence type="ECO:0000313" key="2">
    <source>
        <dbReference type="EMBL" id="MFC0393132.1"/>
    </source>
</evidence>
<organism evidence="2 3">
    <name type="scientific">Paenibacillus mendelii</name>
    <dbReference type="NCBI Taxonomy" id="206163"/>
    <lineage>
        <taxon>Bacteria</taxon>
        <taxon>Bacillati</taxon>
        <taxon>Bacillota</taxon>
        <taxon>Bacilli</taxon>
        <taxon>Bacillales</taxon>
        <taxon>Paenibacillaceae</taxon>
        <taxon>Paenibacillus</taxon>
    </lineage>
</organism>
<accession>A0ABV6JB72</accession>
<gene>
    <name evidence="2" type="ORF">ACFFJ8_17340</name>
</gene>